<name>A0A242L0I0_ENTMU</name>
<dbReference type="Proteomes" id="UP000195024">
    <property type="component" value="Unassembled WGS sequence"/>
</dbReference>
<accession>A0A242L0I0</accession>
<proteinExistence type="predicted"/>
<dbReference type="RefSeq" id="WP_086334848.1">
    <property type="nucleotide sequence ID" value="NZ_JAQLKJ010000030.1"/>
</dbReference>
<dbReference type="AlphaFoldDB" id="A0A242L0I0"/>
<evidence type="ECO:0000313" key="2">
    <source>
        <dbReference type="EMBL" id="OTP27706.1"/>
    </source>
</evidence>
<sequence>MWLFTKRTNKQQPAVEPTPSVVEGNKEKKDKLKSVPAYIDAAPADVQLVSVIAASLAAEYDPESRFIIKKIKQRNPEAILVSLIATGVAAGTNPNSQFIIRKIAKK</sequence>
<protein>
    <submittedName>
        <fullName evidence="2">Uncharacterized protein</fullName>
    </submittedName>
</protein>
<evidence type="ECO:0000313" key="3">
    <source>
        <dbReference type="Proteomes" id="UP000195024"/>
    </source>
</evidence>
<evidence type="ECO:0000256" key="1">
    <source>
        <dbReference type="SAM" id="MobiDB-lite"/>
    </source>
</evidence>
<feature type="region of interest" description="Disordered" evidence="1">
    <location>
        <begin position="1"/>
        <end position="28"/>
    </location>
</feature>
<organism evidence="2 3">
    <name type="scientific">Enterococcus mundtii</name>
    <dbReference type="NCBI Taxonomy" id="53346"/>
    <lineage>
        <taxon>Bacteria</taxon>
        <taxon>Bacillati</taxon>
        <taxon>Bacillota</taxon>
        <taxon>Bacilli</taxon>
        <taxon>Lactobacillales</taxon>
        <taxon>Enterococcaceae</taxon>
        <taxon>Enterococcus</taxon>
    </lineage>
</organism>
<reference evidence="2 3" key="1">
    <citation type="submission" date="2017-05" db="EMBL/GenBank/DDBJ databases">
        <title>The Genome Sequence of Enterococcus mundtii 6B1_DIV0119.</title>
        <authorList>
            <consortium name="The Broad Institute Genomics Platform"/>
            <consortium name="The Broad Institute Genomic Center for Infectious Diseases"/>
            <person name="Earl A."/>
            <person name="Manson A."/>
            <person name="Schwartman J."/>
            <person name="Gilmore M."/>
            <person name="Abouelleil A."/>
            <person name="Cao P."/>
            <person name="Chapman S."/>
            <person name="Cusick C."/>
            <person name="Shea T."/>
            <person name="Young S."/>
            <person name="Neafsey D."/>
            <person name="Nusbaum C."/>
            <person name="Birren B."/>
        </authorList>
    </citation>
    <scope>NUCLEOTIDE SEQUENCE [LARGE SCALE GENOMIC DNA]</scope>
    <source>
        <strain evidence="2 3">6B1_DIV0119</strain>
    </source>
</reference>
<comment type="caution">
    <text evidence="2">The sequence shown here is derived from an EMBL/GenBank/DDBJ whole genome shotgun (WGS) entry which is preliminary data.</text>
</comment>
<gene>
    <name evidence="2" type="ORF">A5802_001442</name>
</gene>
<dbReference type="EMBL" id="NGMS01000001">
    <property type="protein sequence ID" value="OTP27706.1"/>
    <property type="molecule type" value="Genomic_DNA"/>
</dbReference>